<feature type="DNA-binding region" description="H-T-H motif" evidence="2">
    <location>
        <begin position="61"/>
        <end position="80"/>
    </location>
</feature>
<dbReference type="PANTHER" id="PTHR30055:SF239">
    <property type="entry name" value="TRANSCRIPTIONAL REGULATORY PROTEIN"/>
    <property type="match status" value="1"/>
</dbReference>
<evidence type="ECO:0000313" key="5">
    <source>
        <dbReference type="EMBL" id="MBM9461121.1"/>
    </source>
</evidence>
<feature type="compositionally biased region" description="Low complexity" evidence="3">
    <location>
        <begin position="14"/>
        <end position="31"/>
    </location>
</feature>
<dbReference type="RefSeq" id="WP_205292445.1">
    <property type="nucleotide sequence ID" value="NZ_CP074406.1"/>
</dbReference>
<dbReference type="PROSITE" id="PS50977">
    <property type="entry name" value="HTH_TETR_2"/>
    <property type="match status" value="1"/>
</dbReference>
<evidence type="ECO:0000256" key="1">
    <source>
        <dbReference type="ARBA" id="ARBA00023125"/>
    </source>
</evidence>
<feature type="domain" description="HTH tetR-type" evidence="4">
    <location>
        <begin position="38"/>
        <end position="98"/>
    </location>
</feature>
<evidence type="ECO:0000256" key="3">
    <source>
        <dbReference type="SAM" id="MobiDB-lite"/>
    </source>
</evidence>
<dbReference type="Proteomes" id="UP000663791">
    <property type="component" value="Unassembled WGS sequence"/>
</dbReference>
<dbReference type="GO" id="GO:0003700">
    <property type="term" value="F:DNA-binding transcription factor activity"/>
    <property type="evidence" value="ECO:0007669"/>
    <property type="project" value="TreeGrafter"/>
</dbReference>
<reference evidence="5" key="1">
    <citation type="submission" date="2021-01" db="EMBL/GenBank/DDBJ databases">
        <title>Novel species in genus Nocardioides.</title>
        <authorList>
            <person name="Zhang G."/>
        </authorList>
    </citation>
    <scope>NUCLEOTIDE SEQUENCE</scope>
    <source>
        <strain evidence="5">Zg-536</strain>
    </source>
</reference>
<dbReference type="Gene3D" id="1.10.357.10">
    <property type="entry name" value="Tetracycline Repressor, domain 2"/>
    <property type="match status" value="1"/>
</dbReference>
<keyword evidence="1 2" id="KW-0238">DNA-binding</keyword>
<dbReference type="InterPro" id="IPR001647">
    <property type="entry name" value="HTH_TetR"/>
</dbReference>
<dbReference type="InterPro" id="IPR050109">
    <property type="entry name" value="HTH-type_TetR-like_transc_reg"/>
</dbReference>
<protein>
    <submittedName>
        <fullName evidence="5">TetR/AcrR family transcriptional regulator</fullName>
    </submittedName>
</protein>
<sequence length="213" mass="22971">MSTKDEVPAATLDPSPAAAPAQTPARTPAPVRRSRGSRLSRDDWAAAALEVLVADGIAGVDINAVCKHAGVTRGSFYWHFSDLGALHAAMAERWCAETREAMRNLAELDRLPPRERLQAMTLHLVDDSNWGVERALREWARSEPSVAEVIAEGDRFVFSLVEGALLELRGEASEARVLAGLLVYAGIGFAHGQAGLPKPTAEEIEELLRLVTG</sequence>
<keyword evidence="6" id="KW-1185">Reference proteome</keyword>
<dbReference type="AlphaFoldDB" id="A0A938YBU9"/>
<dbReference type="GO" id="GO:0000976">
    <property type="term" value="F:transcription cis-regulatory region binding"/>
    <property type="evidence" value="ECO:0007669"/>
    <property type="project" value="TreeGrafter"/>
</dbReference>
<dbReference type="PANTHER" id="PTHR30055">
    <property type="entry name" value="HTH-TYPE TRANSCRIPTIONAL REGULATOR RUTR"/>
    <property type="match status" value="1"/>
</dbReference>
<dbReference type="SUPFAM" id="SSF46689">
    <property type="entry name" value="Homeodomain-like"/>
    <property type="match status" value="1"/>
</dbReference>
<proteinExistence type="predicted"/>
<evidence type="ECO:0000313" key="6">
    <source>
        <dbReference type="Proteomes" id="UP000663791"/>
    </source>
</evidence>
<gene>
    <name evidence="5" type="ORF">JK386_14560</name>
</gene>
<comment type="caution">
    <text evidence="5">The sequence shown here is derived from an EMBL/GenBank/DDBJ whole genome shotgun (WGS) entry which is preliminary data.</text>
</comment>
<evidence type="ECO:0000259" key="4">
    <source>
        <dbReference type="PROSITE" id="PS50977"/>
    </source>
</evidence>
<name>A0A938YBU9_9ACTN</name>
<accession>A0A938YBU9</accession>
<dbReference type="EMBL" id="JAERTX010000014">
    <property type="protein sequence ID" value="MBM9461121.1"/>
    <property type="molecule type" value="Genomic_DNA"/>
</dbReference>
<dbReference type="Pfam" id="PF00440">
    <property type="entry name" value="TetR_N"/>
    <property type="match status" value="1"/>
</dbReference>
<feature type="region of interest" description="Disordered" evidence="3">
    <location>
        <begin position="1"/>
        <end position="37"/>
    </location>
</feature>
<dbReference type="InterPro" id="IPR009057">
    <property type="entry name" value="Homeodomain-like_sf"/>
</dbReference>
<evidence type="ECO:0000256" key="2">
    <source>
        <dbReference type="PROSITE-ProRule" id="PRU00335"/>
    </source>
</evidence>
<organism evidence="5 6">
    <name type="scientific">Nocardioides faecalis</name>
    <dbReference type="NCBI Taxonomy" id="2803858"/>
    <lineage>
        <taxon>Bacteria</taxon>
        <taxon>Bacillati</taxon>
        <taxon>Actinomycetota</taxon>
        <taxon>Actinomycetes</taxon>
        <taxon>Propionibacteriales</taxon>
        <taxon>Nocardioidaceae</taxon>
        <taxon>Nocardioides</taxon>
    </lineage>
</organism>